<comment type="caution">
    <text evidence="3">The sequence shown here is derived from an EMBL/GenBank/DDBJ whole genome shotgun (WGS) entry which is preliminary data.</text>
</comment>
<reference evidence="3 4" key="1">
    <citation type="journal article" date="2018" name="Sci. Rep.">
        <title>Genomic signatures of local adaptation to the degree of environmental predictability in rotifers.</title>
        <authorList>
            <person name="Franch-Gras L."/>
            <person name="Hahn C."/>
            <person name="Garcia-Roger E.M."/>
            <person name="Carmona M.J."/>
            <person name="Serra M."/>
            <person name="Gomez A."/>
        </authorList>
    </citation>
    <scope>NUCLEOTIDE SEQUENCE [LARGE SCALE GENOMIC DNA]</scope>
    <source>
        <strain evidence="3">HYR1</strain>
    </source>
</reference>
<sequence>MSLRASSSSASMLNGSNTPSNTKLFGQRALRSETRARAKDDIKRVMNAIEKVRKWEKKWISINDTSLRLYKWVPVLHAESSDESDKKTPENASNDPNLAKKLFEESKNEANGHKNFLNHDENTLDSTQINGPTNDSDSKQANPNVQEDNENSQQSTMSQISTNSLSLTTVPNMMPLESNLTDSESNSNIKNDAKAISKENESQLDLTSNQTNGDISTMSVDGQIELDSKLN</sequence>
<dbReference type="PANTHER" id="PTHR12767:SF9">
    <property type="entry name" value="BCL7-LIKE"/>
    <property type="match status" value="1"/>
</dbReference>
<dbReference type="EMBL" id="REGN01005278">
    <property type="protein sequence ID" value="RNA13987.1"/>
    <property type="molecule type" value="Genomic_DNA"/>
</dbReference>
<dbReference type="AlphaFoldDB" id="A0A3M7QR96"/>
<feature type="compositionally biased region" description="Basic and acidic residues" evidence="2">
    <location>
        <begin position="112"/>
        <end position="122"/>
    </location>
</feature>
<dbReference type="Proteomes" id="UP000276133">
    <property type="component" value="Unassembled WGS sequence"/>
</dbReference>
<evidence type="ECO:0000313" key="3">
    <source>
        <dbReference type="EMBL" id="RNA13987.1"/>
    </source>
</evidence>
<dbReference type="STRING" id="10195.A0A3M7QR96"/>
<keyword evidence="4" id="KW-1185">Reference proteome</keyword>
<feature type="compositionally biased region" description="Polar residues" evidence="2">
    <location>
        <begin position="203"/>
        <end position="220"/>
    </location>
</feature>
<feature type="compositionally biased region" description="Polar residues" evidence="2">
    <location>
        <begin position="124"/>
        <end position="161"/>
    </location>
</feature>
<organism evidence="3 4">
    <name type="scientific">Brachionus plicatilis</name>
    <name type="common">Marine rotifer</name>
    <name type="synonym">Brachionus muelleri</name>
    <dbReference type="NCBI Taxonomy" id="10195"/>
    <lineage>
        <taxon>Eukaryota</taxon>
        <taxon>Metazoa</taxon>
        <taxon>Spiralia</taxon>
        <taxon>Gnathifera</taxon>
        <taxon>Rotifera</taxon>
        <taxon>Eurotatoria</taxon>
        <taxon>Monogononta</taxon>
        <taxon>Pseudotrocha</taxon>
        <taxon>Ploima</taxon>
        <taxon>Brachionidae</taxon>
        <taxon>Brachionus</taxon>
    </lineage>
</organism>
<gene>
    <name evidence="3" type="ORF">BpHYR1_035915</name>
</gene>
<evidence type="ECO:0000313" key="4">
    <source>
        <dbReference type="Proteomes" id="UP000276133"/>
    </source>
</evidence>
<protein>
    <submittedName>
        <fullName evidence="3">B-cell CLL lymphoma 7 family member A</fullName>
    </submittedName>
</protein>
<proteinExistence type="inferred from homology"/>
<feature type="region of interest" description="Disordered" evidence="2">
    <location>
        <begin position="78"/>
        <end position="97"/>
    </location>
</feature>
<evidence type="ECO:0000256" key="1">
    <source>
        <dbReference type="ARBA" id="ARBA00010326"/>
    </source>
</evidence>
<dbReference type="PANTHER" id="PTHR12767">
    <property type="entry name" value="BCL7 RELATED"/>
    <property type="match status" value="1"/>
</dbReference>
<dbReference type="Pfam" id="PF04714">
    <property type="entry name" value="BCL_N"/>
    <property type="match status" value="1"/>
</dbReference>
<feature type="compositionally biased region" description="Basic and acidic residues" evidence="2">
    <location>
        <begin position="79"/>
        <end position="89"/>
    </location>
</feature>
<comment type="similarity">
    <text evidence="1">Belongs to the BCL7 family.</text>
</comment>
<accession>A0A3M7QR96</accession>
<feature type="region of interest" description="Disordered" evidence="2">
    <location>
        <begin position="197"/>
        <end position="231"/>
    </location>
</feature>
<feature type="region of interest" description="Disordered" evidence="2">
    <location>
        <begin position="1"/>
        <end position="33"/>
    </location>
</feature>
<feature type="region of interest" description="Disordered" evidence="2">
    <location>
        <begin position="112"/>
        <end position="161"/>
    </location>
</feature>
<dbReference type="OrthoDB" id="5989898at2759"/>
<feature type="compositionally biased region" description="Low complexity" evidence="2">
    <location>
        <begin position="1"/>
        <end position="17"/>
    </location>
</feature>
<evidence type="ECO:0000256" key="2">
    <source>
        <dbReference type="SAM" id="MobiDB-lite"/>
    </source>
</evidence>
<dbReference type="InterPro" id="IPR006804">
    <property type="entry name" value="BCL7"/>
</dbReference>
<name>A0A3M7QR96_BRAPC</name>